<evidence type="ECO:0000256" key="1">
    <source>
        <dbReference type="SAM" id="MobiDB-lite"/>
    </source>
</evidence>
<feature type="compositionally biased region" description="Polar residues" evidence="1">
    <location>
        <begin position="16"/>
        <end position="27"/>
    </location>
</feature>
<organism evidence="2 3">
    <name type="scientific">Paramuricea clavata</name>
    <name type="common">Red gorgonian</name>
    <name type="synonym">Violescent sea-whip</name>
    <dbReference type="NCBI Taxonomy" id="317549"/>
    <lineage>
        <taxon>Eukaryota</taxon>
        <taxon>Metazoa</taxon>
        <taxon>Cnidaria</taxon>
        <taxon>Anthozoa</taxon>
        <taxon>Octocorallia</taxon>
        <taxon>Malacalcyonacea</taxon>
        <taxon>Plexauridae</taxon>
        <taxon>Paramuricea</taxon>
    </lineage>
</organism>
<feature type="compositionally biased region" description="Basic residues" evidence="1">
    <location>
        <begin position="189"/>
        <end position="215"/>
    </location>
</feature>
<proteinExistence type="predicted"/>
<evidence type="ECO:0000313" key="2">
    <source>
        <dbReference type="EMBL" id="CAB4030024.1"/>
    </source>
</evidence>
<feature type="compositionally biased region" description="Polar residues" evidence="1">
    <location>
        <begin position="173"/>
        <end position="188"/>
    </location>
</feature>
<comment type="caution">
    <text evidence="2">The sequence shown here is derived from an EMBL/GenBank/DDBJ whole genome shotgun (WGS) entry which is preliminary data.</text>
</comment>
<dbReference type="AlphaFoldDB" id="A0A7D9JHR1"/>
<name>A0A7D9JHR1_PARCT</name>
<feature type="compositionally biased region" description="Low complexity" evidence="1">
    <location>
        <begin position="147"/>
        <end position="160"/>
    </location>
</feature>
<feature type="compositionally biased region" description="Polar residues" evidence="1">
    <location>
        <begin position="125"/>
        <end position="134"/>
    </location>
</feature>
<keyword evidence="3" id="KW-1185">Reference proteome</keyword>
<dbReference type="Proteomes" id="UP001152795">
    <property type="component" value="Unassembled WGS sequence"/>
</dbReference>
<accession>A0A7D9JHR1</accession>
<protein>
    <submittedName>
        <fullName evidence="2">Uncharacterized protein</fullName>
    </submittedName>
</protein>
<feature type="region of interest" description="Disordered" evidence="1">
    <location>
        <begin position="1"/>
        <end position="222"/>
    </location>
</feature>
<gene>
    <name evidence="2" type="ORF">PACLA_8A074366</name>
</gene>
<evidence type="ECO:0000313" key="3">
    <source>
        <dbReference type="Proteomes" id="UP001152795"/>
    </source>
</evidence>
<sequence length="242" mass="26339">MESAAKMWNAPEKSEVSTTQPESSDSSDGGKRRETMVISSDSGSSGDESGSWEQKSENGVQKQKVTAPLYASDGPMHSTPLELEQEKARLLKKKPLTDTPVATVEPLPRPRMPSILKNGTARGNEASQPEQPSPQLVAKPVPEMTKAGSEASSGSSLSSLSDDDNDLVVQAKLLSQSTEGGMSTTSSQAKKRRSRKTRDKQHGKTSRHHRVHFHRKNAEDVQKVRVRTVEGEEGKPLTEQQV</sequence>
<dbReference type="EMBL" id="CACRXK020016570">
    <property type="protein sequence ID" value="CAB4030024.1"/>
    <property type="molecule type" value="Genomic_DNA"/>
</dbReference>
<reference evidence="2" key="1">
    <citation type="submission" date="2020-04" db="EMBL/GenBank/DDBJ databases">
        <authorList>
            <person name="Alioto T."/>
            <person name="Alioto T."/>
            <person name="Gomez Garrido J."/>
        </authorList>
    </citation>
    <scope>NUCLEOTIDE SEQUENCE</scope>
    <source>
        <strain evidence="2">A484AB</strain>
    </source>
</reference>
<feature type="compositionally biased region" description="Low complexity" evidence="1">
    <location>
        <begin position="39"/>
        <end position="51"/>
    </location>
</feature>